<dbReference type="Proteomes" id="UP000319619">
    <property type="component" value="Unassembled WGS sequence"/>
</dbReference>
<dbReference type="Gene3D" id="3.40.50.410">
    <property type="entry name" value="von Willebrand factor, type A domain"/>
    <property type="match status" value="1"/>
</dbReference>
<dbReference type="EMBL" id="NJBN01000001">
    <property type="protein sequence ID" value="TKJ42256.1"/>
    <property type="molecule type" value="Genomic_DNA"/>
</dbReference>
<dbReference type="InterPro" id="IPR036465">
    <property type="entry name" value="vWFA_dom_sf"/>
</dbReference>
<gene>
    <name evidence="2" type="ORF">CEE37_00840</name>
</gene>
<evidence type="ECO:0008006" key="4">
    <source>
        <dbReference type="Google" id="ProtNLM"/>
    </source>
</evidence>
<comment type="caution">
    <text evidence="2">The sequence shown here is derived from an EMBL/GenBank/DDBJ whole genome shotgun (WGS) entry which is preliminary data.</text>
</comment>
<feature type="transmembrane region" description="Helical" evidence="1">
    <location>
        <begin position="54"/>
        <end position="76"/>
    </location>
</feature>
<dbReference type="AlphaFoldDB" id="A0A532V4W5"/>
<keyword evidence="1" id="KW-0812">Transmembrane</keyword>
<dbReference type="PANTHER" id="PTHR37947">
    <property type="entry name" value="BLL2462 PROTEIN"/>
    <property type="match status" value="1"/>
</dbReference>
<keyword evidence="1" id="KW-1133">Transmembrane helix</keyword>
<evidence type="ECO:0000313" key="3">
    <source>
        <dbReference type="Proteomes" id="UP000319619"/>
    </source>
</evidence>
<dbReference type="PANTHER" id="PTHR37947:SF1">
    <property type="entry name" value="BLL2462 PROTEIN"/>
    <property type="match status" value="1"/>
</dbReference>
<protein>
    <recommendedName>
        <fullName evidence="4">Glutamine amidotransferase domain-containing protein</fullName>
    </recommendedName>
</protein>
<reference evidence="2 3" key="1">
    <citation type="submission" date="2017-06" db="EMBL/GenBank/DDBJ databases">
        <title>Novel microbial phyla capable of carbon fixation and sulfur reduction in deep-sea sediments.</title>
        <authorList>
            <person name="Huang J."/>
            <person name="Baker B."/>
            <person name="Wang Y."/>
        </authorList>
    </citation>
    <scope>NUCLEOTIDE SEQUENCE [LARGE SCALE GENOMIC DNA]</scope>
    <source>
        <strain evidence="2">B3_LCP</strain>
    </source>
</reference>
<organism evidence="2 3">
    <name type="scientific">candidate division LCP-89 bacterium B3_LCP</name>
    <dbReference type="NCBI Taxonomy" id="2012998"/>
    <lineage>
        <taxon>Bacteria</taxon>
        <taxon>Pseudomonadati</taxon>
        <taxon>Bacteria division LCP-89</taxon>
    </lineage>
</organism>
<keyword evidence="1" id="KW-0472">Membrane</keyword>
<evidence type="ECO:0000313" key="2">
    <source>
        <dbReference type="EMBL" id="TKJ42256.1"/>
    </source>
</evidence>
<name>A0A532V4W5_UNCL8</name>
<accession>A0A532V4W5</accession>
<feature type="transmembrane region" description="Helical" evidence="1">
    <location>
        <begin position="28"/>
        <end position="45"/>
    </location>
</feature>
<sequence length="732" mass="81687">MTPFNIGLLSLFSLGLNSISLSIKGSTVLFIILIILALMWAFSAYRKTLPPSSLVIRLILGLLRFATLCVVIFLIFEPTISFHRQVQLKPLLAVIFDDSASMKLEDASGNRLDELDKLMHNPAWESIEDEFEIAWFASGDSLRQLQEINLDSLQLHVIGTDLASSWTEALHRLGETECSACLLITDGGHNAGPDPEEVGFETPCPIFTVGIGDTAKIRDARIETLTSPQYAYKDKSTQITARVSAEGMEGQTVQIELLGNGQQVISRKTINLPPDQLTTEVNLEFTPVKVGQLPLTTRLAQSQDERNVHNNSRSCLLEVRESRIRVLLISGEPDYETMFFCRIAGKLPDLEIHTVNAKQKGGFYHTSQNELNALLEKSDVIVFMGFPDKESSAKARSTIQQALSRKPLPAWFWMNENPLFSNLESIWGKLPFKVSRIGPKTEAAAHPDHYYVIIDPDIEAVELPLWADLPPVQTPAFSINLQEEADVLLSFKNLNNAENIGPASISWTRNKTRLAATLGAGYWRWSFMNQGLTGSGELFESFILKTLRWLSTSPQQQPLDLKPVRNLYSSGQDVEFEATVLSGDGQYVESARIEVLLVGSEGESKIQLAPEGYRYKGSFQPEAVGTYTYHGAAFIEEDTIGTASGKIVVEAYNVEKETLYQNRDLLESIASLTGGQYLPSDSLHLFPDLLEAPFRSAKVGWSRRMFLGWDLWTLLVVLLALEWVIRKRRGML</sequence>
<proteinExistence type="predicted"/>
<evidence type="ECO:0000256" key="1">
    <source>
        <dbReference type="SAM" id="Phobius"/>
    </source>
</evidence>
<feature type="transmembrane region" description="Helical" evidence="1">
    <location>
        <begin position="706"/>
        <end position="725"/>
    </location>
</feature>